<feature type="compositionally biased region" description="Polar residues" evidence="1">
    <location>
        <begin position="433"/>
        <end position="457"/>
    </location>
</feature>
<feature type="compositionally biased region" description="Polar residues" evidence="1">
    <location>
        <begin position="407"/>
        <end position="423"/>
    </location>
</feature>
<feature type="compositionally biased region" description="Low complexity" evidence="1">
    <location>
        <begin position="458"/>
        <end position="467"/>
    </location>
</feature>
<gene>
    <name evidence="2" type="ORF">B456_013G134400</name>
</gene>
<dbReference type="InterPro" id="IPR044216">
    <property type="entry name" value="WDL7"/>
</dbReference>
<sequence length="681" mass="76233">MEHEACSGKWRQHSPAFDSLSLLPIFVDAIVDFLFSESRQGIKVNWDFLVCESVCTTPFKMATPEIETHHRFFRNSIYSSFPQFFEEISAILSRGSISFGRYADDSIAWEKRSVFTYNRCEEELQKFQAPGFVAQKTAYFNEFYKRVGVVEALPAHQQNTRQYGPSQETQENSKLRGIGFNDAVAEKEDKPSNASQIQISDSQGISNNMEPCCQEVKNCSTENNDATIEEGMKVCRNTVEVENYFEEASVSHPPLSEGNPKCAQRKSIASSKVKQIFNKTIKHGNKVKDKGTVASAITNKAKVCSITTKVAVMKSKPNPSLRQQASVKVNKSVPSTIESTPNAVRNISRQTTEPHSSLPRLSGLSIIVPSMKQSTPNAVRNISRQTTEPHSRLPRLSRLSKSAPSMKESTQNTERNISGQTIKPHSLPRLSGLSKSVSSTKESTQNAVRDICRQTTEPRSSLPRLSGLSKTVYSMKESTPNAVRNISRQTTERHFSLPRSSKLLISVPSIKESTQNAVRNMSRQTTERHFSLPRLSKLLKSVPSMKESTQNAVRNISRQTTERHSSLPRSSKLLRRAPSMKESTPNAVRNITRQTTKRDSSLPRPSRLSKSVPSMKESTPDAVRNISGQTIEPQAYVDCPDYRKVVAWCHLAPALEKLKPSHVQKEPNKNQSCQCKFPALK</sequence>
<dbReference type="EMBL" id="CM001752">
    <property type="protein sequence ID" value="KJB81238.1"/>
    <property type="molecule type" value="Genomic_DNA"/>
</dbReference>
<proteinExistence type="predicted"/>
<feature type="compositionally biased region" description="Polar residues" evidence="1">
    <location>
        <begin position="373"/>
        <end position="388"/>
    </location>
</feature>
<feature type="compositionally biased region" description="Polar residues" evidence="1">
    <location>
        <begin position="546"/>
        <end position="559"/>
    </location>
</feature>
<feature type="compositionally biased region" description="Polar residues" evidence="1">
    <location>
        <begin position="581"/>
        <end position="594"/>
    </location>
</feature>
<feature type="region of interest" description="Disordered" evidence="1">
    <location>
        <begin position="373"/>
        <end position="467"/>
    </location>
</feature>
<organism evidence="2 3">
    <name type="scientific">Gossypium raimondii</name>
    <name type="common">Peruvian cotton</name>
    <name type="synonym">Gossypium klotzschianum subsp. raimondii</name>
    <dbReference type="NCBI Taxonomy" id="29730"/>
    <lineage>
        <taxon>Eukaryota</taxon>
        <taxon>Viridiplantae</taxon>
        <taxon>Streptophyta</taxon>
        <taxon>Embryophyta</taxon>
        <taxon>Tracheophyta</taxon>
        <taxon>Spermatophyta</taxon>
        <taxon>Magnoliopsida</taxon>
        <taxon>eudicotyledons</taxon>
        <taxon>Gunneridae</taxon>
        <taxon>Pentapetalae</taxon>
        <taxon>rosids</taxon>
        <taxon>malvids</taxon>
        <taxon>Malvales</taxon>
        <taxon>Malvaceae</taxon>
        <taxon>Malvoideae</taxon>
        <taxon>Gossypium</taxon>
    </lineage>
</organism>
<dbReference type="PANTHER" id="PTHR47067:SF4">
    <property type="entry name" value="PROTEIN WVD2-LIKE 7 ISOFORM X1"/>
    <property type="match status" value="1"/>
</dbReference>
<dbReference type="Proteomes" id="UP000032304">
    <property type="component" value="Chromosome 13"/>
</dbReference>
<feature type="region of interest" description="Disordered" evidence="1">
    <location>
        <begin position="662"/>
        <end position="681"/>
    </location>
</feature>
<protein>
    <recommendedName>
        <fullName evidence="4">TPX2 C-terminal domain-containing protein</fullName>
    </recommendedName>
</protein>
<feature type="compositionally biased region" description="Low complexity" evidence="1">
    <location>
        <begin position="602"/>
        <end position="614"/>
    </location>
</feature>
<dbReference type="PANTHER" id="PTHR47067">
    <property type="entry name" value="TPX2 (TARGETING PROTEIN FOR XKLP2) PROTEIN FAMILY-RELATED"/>
    <property type="match status" value="1"/>
</dbReference>
<dbReference type="eggNOG" id="ENOG502S0Y9">
    <property type="taxonomic scope" value="Eukaryota"/>
</dbReference>
<accession>A0A0D2U0X5</accession>
<keyword evidence="3" id="KW-1185">Reference proteome</keyword>
<feature type="compositionally biased region" description="Low complexity" evidence="1">
    <location>
        <begin position="394"/>
        <end position="405"/>
    </location>
</feature>
<name>A0A0D2U0X5_GOSRA</name>
<evidence type="ECO:0008006" key="4">
    <source>
        <dbReference type="Google" id="ProtNLM"/>
    </source>
</evidence>
<dbReference type="AlphaFoldDB" id="A0A0D2U0X5"/>
<evidence type="ECO:0000256" key="1">
    <source>
        <dbReference type="SAM" id="MobiDB-lite"/>
    </source>
</evidence>
<evidence type="ECO:0000313" key="3">
    <source>
        <dbReference type="Proteomes" id="UP000032304"/>
    </source>
</evidence>
<evidence type="ECO:0000313" key="2">
    <source>
        <dbReference type="EMBL" id="KJB81238.1"/>
    </source>
</evidence>
<feature type="region of interest" description="Disordered" evidence="1">
    <location>
        <begin position="542"/>
        <end position="621"/>
    </location>
</feature>
<reference evidence="2 3" key="1">
    <citation type="journal article" date="2012" name="Nature">
        <title>Repeated polyploidization of Gossypium genomes and the evolution of spinnable cotton fibres.</title>
        <authorList>
            <person name="Paterson A.H."/>
            <person name="Wendel J.F."/>
            <person name="Gundlach H."/>
            <person name="Guo H."/>
            <person name="Jenkins J."/>
            <person name="Jin D."/>
            <person name="Llewellyn D."/>
            <person name="Showmaker K.C."/>
            <person name="Shu S."/>
            <person name="Udall J."/>
            <person name="Yoo M.J."/>
            <person name="Byers R."/>
            <person name="Chen W."/>
            <person name="Doron-Faigenboim A."/>
            <person name="Duke M.V."/>
            <person name="Gong L."/>
            <person name="Grimwood J."/>
            <person name="Grover C."/>
            <person name="Grupp K."/>
            <person name="Hu G."/>
            <person name="Lee T.H."/>
            <person name="Li J."/>
            <person name="Lin L."/>
            <person name="Liu T."/>
            <person name="Marler B.S."/>
            <person name="Page J.T."/>
            <person name="Roberts A.W."/>
            <person name="Romanel E."/>
            <person name="Sanders W.S."/>
            <person name="Szadkowski E."/>
            <person name="Tan X."/>
            <person name="Tang H."/>
            <person name="Xu C."/>
            <person name="Wang J."/>
            <person name="Wang Z."/>
            <person name="Zhang D."/>
            <person name="Zhang L."/>
            <person name="Ashrafi H."/>
            <person name="Bedon F."/>
            <person name="Bowers J.E."/>
            <person name="Brubaker C.L."/>
            <person name="Chee P.W."/>
            <person name="Das S."/>
            <person name="Gingle A.R."/>
            <person name="Haigler C.H."/>
            <person name="Harker D."/>
            <person name="Hoffmann L.V."/>
            <person name="Hovav R."/>
            <person name="Jones D.C."/>
            <person name="Lemke C."/>
            <person name="Mansoor S."/>
            <person name="ur Rahman M."/>
            <person name="Rainville L.N."/>
            <person name="Rambani A."/>
            <person name="Reddy U.K."/>
            <person name="Rong J.K."/>
            <person name="Saranga Y."/>
            <person name="Scheffler B.E."/>
            <person name="Scheffler J.A."/>
            <person name="Stelly D.M."/>
            <person name="Triplett B.A."/>
            <person name="Van Deynze A."/>
            <person name="Vaslin M.F."/>
            <person name="Waghmare V.N."/>
            <person name="Walford S.A."/>
            <person name="Wright R.J."/>
            <person name="Zaki E.A."/>
            <person name="Zhang T."/>
            <person name="Dennis E.S."/>
            <person name="Mayer K.F."/>
            <person name="Peterson D.G."/>
            <person name="Rokhsar D.S."/>
            <person name="Wang X."/>
            <person name="Schmutz J."/>
        </authorList>
    </citation>
    <scope>NUCLEOTIDE SEQUENCE [LARGE SCALE GENOMIC DNA]</scope>
</reference>
<dbReference type="Gramene" id="KJB81238">
    <property type="protein sequence ID" value="KJB81238"/>
    <property type="gene ID" value="B456_013G134400"/>
</dbReference>